<dbReference type="EMBL" id="CP014323">
    <property type="protein sequence ID" value="AMJ96772.1"/>
    <property type="molecule type" value="Genomic_DNA"/>
</dbReference>
<dbReference type="InterPro" id="IPR021343">
    <property type="entry name" value="DUF2960"/>
</dbReference>
<dbReference type="AlphaFoldDB" id="A0A126PUX4"/>
<protein>
    <recommendedName>
        <fullName evidence="3">DUF2960 domain-containing protein</fullName>
    </recommendedName>
</protein>
<organism evidence="1 2">
    <name type="scientific">Alteromonas macleodii</name>
    <name type="common">Pseudoalteromonas macleodii</name>
    <dbReference type="NCBI Taxonomy" id="28108"/>
    <lineage>
        <taxon>Bacteria</taxon>
        <taxon>Pseudomonadati</taxon>
        <taxon>Pseudomonadota</taxon>
        <taxon>Gammaproteobacteria</taxon>
        <taxon>Alteromonadales</taxon>
        <taxon>Alteromonadaceae</taxon>
        <taxon>Alteromonas/Salinimonas group</taxon>
        <taxon>Alteromonas</taxon>
    </lineage>
</organism>
<name>A0A126PUX4_ALTMA</name>
<dbReference type="RefSeq" id="WP_061093894.1">
    <property type="nucleotide sequence ID" value="NZ_CP014323.1"/>
</dbReference>
<dbReference type="Pfam" id="PF11173">
    <property type="entry name" value="DUF2960"/>
    <property type="match status" value="1"/>
</dbReference>
<sequence>MAHKVRYKFKGVAKEINFSYSRHQNMHEAVAKAEGIDLSQFLQTEQQLAAISKDKKTVRNFRDTEFVKMGFSDLYFLKNGQE</sequence>
<dbReference type="Proteomes" id="UP000063991">
    <property type="component" value="Chromosome"/>
</dbReference>
<accession>A0A126PUX4</accession>
<evidence type="ECO:0000313" key="2">
    <source>
        <dbReference type="Proteomes" id="UP000063991"/>
    </source>
</evidence>
<gene>
    <name evidence="1" type="ORF">AVL55_00400</name>
</gene>
<proteinExistence type="predicted"/>
<dbReference type="OrthoDB" id="5820465at2"/>
<evidence type="ECO:0000313" key="1">
    <source>
        <dbReference type="EMBL" id="AMJ96772.1"/>
    </source>
</evidence>
<evidence type="ECO:0008006" key="3">
    <source>
        <dbReference type="Google" id="ProtNLM"/>
    </source>
</evidence>
<reference evidence="1 2" key="1">
    <citation type="submission" date="2015-12" db="EMBL/GenBank/DDBJ databases">
        <authorList>
            <person name="Shamseldin A."/>
            <person name="Moawad H."/>
            <person name="Abd El-Rahim W.M."/>
            <person name="Sadowsky M.J."/>
        </authorList>
    </citation>
    <scope>NUCLEOTIDE SEQUENCE [LARGE SCALE GENOMIC DNA]</scope>
    <source>
        <strain evidence="1 2">D7</strain>
    </source>
</reference>